<reference evidence="1 2" key="1">
    <citation type="journal article" date="2018" name="PLoS Pathog.">
        <title>Evolution of structural diversity of trichothecenes, a family of toxins produced by plant pathogenic and entomopathogenic fungi.</title>
        <authorList>
            <person name="Proctor R.H."/>
            <person name="McCormick S.P."/>
            <person name="Kim H.S."/>
            <person name="Cardoza R.E."/>
            <person name="Stanley A.M."/>
            <person name="Lindo L."/>
            <person name="Kelly A."/>
            <person name="Brown D.W."/>
            <person name="Lee T."/>
            <person name="Vaughan M.M."/>
            <person name="Alexander N.J."/>
            <person name="Busman M."/>
            <person name="Gutierrez S."/>
        </authorList>
    </citation>
    <scope>NUCLEOTIDE SEQUENCE [LARGE SCALE GENOMIC DNA]</scope>
    <source>
        <strain evidence="1 2">NRRL 13405</strain>
    </source>
</reference>
<keyword evidence="2" id="KW-1185">Reference proteome</keyword>
<dbReference type="EMBL" id="PXXK01000222">
    <property type="protein sequence ID" value="RFN48017.1"/>
    <property type="molecule type" value="Genomic_DNA"/>
</dbReference>
<protein>
    <submittedName>
        <fullName evidence="1">Uncharacterized protein</fullName>
    </submittedName>
</protein>
<gene>
    <name evidence="1" type="ORF">FIE12Z_7740</name>
</gene>
<proteinExistence type="predicted"/>
<evidence type="ECO:0000313" key="2">
    <source>
        <dbReference type="Proteomes" id="UP000265631"/>
    </source>
</evidence>
<sequence length="102" mass="11636">MSQTTQFKAMLNADKSAEDALLFNRDTQELLFDIKPKLKGGQYEWVGVDGQKIGYESSEGEEDKLHFEISISQQKKDALVAFWILRLWHDAVEKEANQKGSS</sequence>
<evidence type="ECO:0000313" key="1">
    <source>
        <dbReference type="EMBL" id="RFN48017.1"/>
    </source>
</evidence>
<accession>A0A395MJB5</accession>
<dbReference type="AlphaFoldDB" id="A0A395MJB5"/>
<organism evidence="1 2">
    <name type="scientific">Fusarium flagelliforme</name>
    <dbReference type="NCBI Taxonomy" id="2675880"/>
    <lineage>
        <taxon>Eukaryota</taxon>
        <taxon>Fungi</taxon>
        <taxon>Dikarya</taxon>
        <taxon>Ascomycota</taxon>
        <taxon>Pezizomycotina</taxon>
        <taxon>Sordariomycetes</taxon>
        <taxon>Hypocreomycetidae</taxon>
        <taxon>Hypocreales</taxon>
        <taxon>Nectriaceae</taxon>
        <taxon>Fusarium</taxon>
        <taxon>Fusarium incarnatum-equiseti species complex</taxon>
    </lineage>
</organism>
<name>A0A395MJB5_9HYPO</name>
<comment type="caution">
    <text evidence="1">The sequence shown here is derived from an EMBL/GenBank/DDBJ whole genome shotgun (WGS) entry which is preliminary data.</text>
</comment>
<dbReference type="Proteomes" id="UP000265631">
    <property type="component" value="Unassembled WGS sequence"/>
</dbReference>